<dbReference type="PANTHER" id="PTHR31544">
    <property type="entry name" value="AIG2-LIKE PROTEIN D"/>
    <property type="match status" value="1"/>
</dbReference>
<gene>
    <name evidence="5" type="ORF">DPM19_13850</name>
</gene>
<evidence type="ECO:0000313" key="5">
    <source>
        <dbReference type="EMBL" id="RAY14951.1"/>
    </source>
</evidence>
<evidence type="ECO:0000313" key="6">
    <source>
        <dbReference type="Proteomes" id="UP000251891"/>
    </source>
</evidence>
<evidence type="ECO:0000256" key="3">
    <source>
        <dbReference type="SAM" id="MobiDB-lite"/>
    </source>
</evidence>
<dbReference type="GO" id="GO:0016740">
    <property type="term" value="F:transferase activity"/>
    <property type="evidence" value="ECO:0007669"/>
    <property type="project" value="UniProtKB-KW"/>
</dbReference>
<dbReference type="Gene3D" id="3.10.490.10">
    <property type="entry name" value="Gamma-glutamyl cyclotransferase-like"/>
    <property type="match status" value="1"/>
</dbReference>
<name>A0A365H7A1_9ACTN</name>
<dbReference type="OrthoDB" id="4227186at2"/>
<evidence type="ECO:0000256" key="2">
    <source>
        <dbReference type="ARBA" id="ARBA00030602"/>
    </source>
</evidence>
<keyword evidence="6" id="KW-1185">Reference proteome</keyword>
<accession>A0A365H7A1</accession>
<dbReference type="InterPro" id="IPR013024">
    <property type="entry name" value="GGCT-like"/>
</dbReference>
<sequence>MPLRESEPLFVYGTLRFPEVLQALLGRVPNRAPAEAPGLRVVALPGRVYPGLIPGAGIARGLLLTGLTVREQRVLDDFEGPEYERRRIGLGDGRHAAAYLWDPDADHLDEEWSPQDFARRHLDDYVDRLGGSAETTTHPVQDAARPEPTAADCPAQDEHPAAADYPARDGRPAATDYPARDERPAAPD</sequence>
<dbReference type="SUPFAM" id="SSF110857">
    <property type="entry name" value="Gamma-glutamyl cyclotransferase-like"/>
    <property type="match status" value="1"/>
</dbReference>
<feature type="compositionally biased region" description="Basic and acidic residues" evidence="3">
    <location>
        <begin position="178"/>
        <end position="188"/>
    </location>
</feature>
<evidence type="ECO:0000259" key="4">
    <source>
        <dbReference type="Pfam" id="PF06094"/>
    </source>
</evidence>
<feature type="region of interest" description="Disordered" evidence="3">
    <location>
        <begin position="129"/>
        <end position="188"/>
    </location>
</feature>
<feature type="domain" description="Gamma-glutamylcyclotransferase AIG2-like" evidence="4">
    <location>
        <begin position="9"/>
        <end position="111"/>
    </location>
</feature>
<proteinExistence type="predicted"/>
<protein>
    <recommendedName>
        <fullName evidence="2">Putative gamma-glutamylcyclotransferase</fullName>
    </recommendedName>
</protein>
<comment type="caution">
    <text evidence="5">The sequence shown here is derived from an EMBL/GenBank/DDBJ whole genome shotgun (WGS) entry which is preliminary data.</text>
</comment>
<dbReference type="RefSeq" id="WP_111867525.1">
    <property type="nucleotide sequence ID" value="NZ_QLYX01000005.1"/>
</dbReference>
<dbReference type="InterPro" id="IPR036568">
    <property type="entry name" value="GGCT-like_sf"/>
</dbReference>
<feature type="compositionally biased region" description="Basic and acidic residues" evidence="3">
    <location>
        <begin position="156"/>
        <end position="171"/>
    </location>
</feature>
<evidence type="ECO:0000256" key="1">
    <source>
        <dbReference type="ARBA" id="ARBA00022679"/>
    </source>
</evidence>
<dbReference type="EMBL" id="QLYX01000005">
    <property type="protein sequence ID" value="RAY14951.1"/>
    <property type="molecule type" value="Genomic_DNA"/>
</dbReference>
<dbReference type="InterPro" id="IPR009288">
    <property type="entry name" value="AIG2-like_dom"/>
</dbReference>
<dbReference type="AlphaFoldDB" id="A0A365H7A1"/>
<dbReference type="PANTHER" id="PTHR31544:SF2">
    <property type="entry name" value="AIG2-LIKE PROTEIN D"/>
    <property type="match status" value="1"/>
</dbReference>
<dbReference type="Pfam" id="PF06094">
    <property type="entry name" value="GGACT"/>
    <property type="match status" value="1"/>
</dbReference>
<keyword evidence="1 5" id="KW-0808">Transferase</keyword>
<reference evidence="5 6" key="1">
    <citation type="submission" date="2018-06" db="EMBL/GenBank/DDBJ databases">
        <title>Actinomadura craniellae sp. nov. isolated from marine sponge Craniella sp.</title>
        <authorList>
            <person name="Li L."/>
            <person name="Xu Q.H."/>
            <person name="Lin H.W."/>
            <person name="Lu Y.H."/>
        </authorList>
    </citation>
    <scope>NUCLEOTIDE SEQUENCE [LARGE SCALE GENOMIC DNA]</scope>
    <source>
        <strain evidence="5 6">LHW63021</strain>
    </source>
</reference>
<dbReference type="Proteomes" id="UP000251891">
    <property type="component" value="Unassembled WGS sequence"/>
</dbReference>
<organism evidence="5 6">
    <name type="scientific">Actinomadura craniellae</name>
    <dbReference type="NCBI Taxonomy" id="2231787"/>
    <lineage>
        <taxon>Bacteria</taxon>
        <taxon>Bacillati</taxon>
        <taxon>Actinomycetota</taxon>
        <taxon>Actinomycetes</taxon>
        <taxon>Streptosporangiales</taxon>
        <taxon>Thermomonosporaceae</taxon>
        <taxon>Actinomadura</taxon>
    </lineage>
</organism>
<dbReference type="InterPro" id="IPR045038">
    <property type="entry name" value="AIG2-like"/>
</dbReference>
<dbReference type="CDD" id="cd06661">
    <property type="entry name" value="GGCT_like"/>
    <property type="match status" value="1"/>
</dbReference>